<comment type="caution">
    <text evidence="4">The sequence shown here is derived from an EMBL/GenBank/DDBJ whole genome shotgun (WGS) entry which is preliminary data.</text>
</comment>
<sequence length="169" mass="19030">MVQSDLGSLRTGKASAALVDDLAVMVYGGQQKLKIKELAGVSSPDHETLIIEPWDKSIIGEIRQGILSANIGMNPSINGQIIRISFPPMTTEDREKYTKLLATKLESGRVMIRQVRQEGMHDIKKAFEEKTLSEDEKFAEEKKLQEITDEFVEKINVMGEKKKEELLQI</sequence>
<dbReference type="InterPro" id="IPR023584">
    <property type="entry name" value="Ribosome_recyc_fac_dom"/>
</dbReference>
<gene>
    <name evidence="4" type="ORF">US67_C0013G0006</name>
</gene>
<evidence type="ECO:0000256" key="1">
    <source>
        <dbReference type="ARBA" id="ARBA00005912"/>
    </source>
</evidence>
<evidence type="ECO:0000256" key="2">
    <source>
        <dbReference type="ARBA" id="ARBA00022917"/>
    </source>
</evidence>
<dbReference type="Gene3D" id="1.10.132.20">
    <property type="entry name" value="Ribosome-recycling factor"/>
    <property type="match status" value="1"/>
</dbReference>
<feature type="domain" description="Ribosome recycling factor" evidence="3">
    <location>
        <begin position="3"/>
        <end position="167"/>
    </location>
</feature>
<protein>
    <submittedName>
        <fullName evidence="4">Ribosome-recycling factor</fullName>
    </submittedName>
</protein>
<evidence type="ECO:0000259" key="3">
    <source>
        <dbReference type="Pfam" id="PF01765"/>
    </source>
</evidence>
<dbReference type="FunFam" id="3.30.1360.40:FF:000001">
    <property type="entry name" value="Ribosome-recycling factor"/>
    <property type="match status" value="1"/>
</dbReference>
<dbReference type="AlphaFoldDB" id="A0A0G0LAE3"/>
<dbReference type="Gene3D" id="3.30.1360.40">
    <property type="match status" value="1"/>
</dbReference>
<dbReference type="PANTHER" id="PTHR20982">
    <property type="entry name" value="RIBOSOME RECYCLING FACTOR"/>
    <property type="match status" value="1"/>
</dbReference>
<proteinExistence type="inferred from homology"/>
<accession>A0A0G0LAE3</accession>
<dbReference type="GO" id="GO:0043023">
    <property type="term" value="F:ribosomal large subunit binding"/>
    <property type="evidence" value="ECO:0007669"/>
    <property type="project" value="TreeGrafter"/>
</dbReference>
<dbReference type="PANTHER" id="PTHR20982:SF3">
    <property type="entry name" value="MITOCHONDRIAL RIBOSOME RECYCLING FACTOR PSEUDO 1"/>
    <property type="match status" value="1"/>
</dbReference>
<organism evidence="4 5">
    <name type="scientific">Candidatus Woesebacteria bacterium GW2011_GWD1_38_10</name>
    <dbReference type="NCBI Taxonomy" id="1618592"/>
    <lineage>
        <taxon>Bacteria</taxon>
        <taxon>Candidatus Woeseibacteriota</taxon>
    </lineage>
</organism>
<dbReference type="InterPro" id="IPR036191">
    <property type="entry name" value="RRF_sf"/>
</dbReference>
<dbReference type="SUPFAM" id="SSF55194">
    <property type="entry name" value="Ribosome recycling factor, RRF"/>
    <property type="match status" value="1"/>
</dbReference>
<dbReference type="EMBL" id="LBTW01000013">
    <property type="protein sequence ID" value="KKQ49591.1"/>
    <property type="molecule type" value="Genomic_DNA"/>
</dbReference>
<evidence type="ECO:0000313" key="5">
    <source>
        <dbReference type="Proteomes" id="UP000034366"/>
    </source>
</evidence>
<name>A0A0G0LAE3_9BACT</name>
<evidence type="ECO:0000313" key="4">
    <source>
        <dbReference type="EMBL" id="KKQ49591.1"/>
    </source>
</evidence>
<dbReference type="Proteomes" id="UP000034366">
    <property type="component" value="Unassembled WGS sequence"/>
</dbReference>
<dbReference type="InterPro" id="IPR002661">
    <property type="entry name" value="Ribosome_recyc_fac"/>
</dbReference>
<reference evidence="4 5" key="1">
    <citation type="journal article" date="2015" name="Nature">
        <title>rRNA introns, odd ribosomes, and small enigmatic genomes across a large radiation of phyla.</title>
        <authorList>
            <person name="Brown C.T."/>
            <person name="Hug L.A."/>
            <person name="Thomas B.C."/>
            <person name="Sharon I."/>
            <person name="Castelle C.J."/>
            <person name="Singh A."/>
            <person name="Wilkins M.J."/>
            <person name="Williams K.H."/>
            <person name="Banfield J.F."/>
        </authorList>
    </citation>
    <scope>NUCLEOTIDE SEQUENCE [LARGE SCALE GENOMIC DNA]</scope>
</reference>
<keyword evidence="2" id="KW-0648">Protein biosynthesis</keyword>
<dbReference type="Pfam" id="PF01765">
    <property type="entry name" value="RRF"/>
    <property type="match status" value="1"/>
</dbReference>
<comment type="similarity">
    <text evidence="1">Belongs to the RRF family.</text>
</comment>
<dbReference type="GO" id="GO:0006412">
    <property type="term" value="P:translation"/>
    <property type="evidence" value="ECO:0007669"/>
    <property type="project" value="UniProtKB-KW"/>
</dbReference>